<accession>A0A166YE65</accession>
<dbReference type="RefSeq" id="YP_009269060.1">
    <property type="nucleotide sequence ID" value="NC_030695.1"/>
</dbReference>
<sequence>MNPALYGRHADTGRVGCLRVGRFWPDVVMLRYEGPGVPHKEIGRYHRDLTQPAPGRHRV</sequence>
<reference evidence="2 3" key="1">
    <citation type="submission" date="2016-03" db="EMBL/GenBank/DDBJ databases">
        <authorList>
            <person name="Montgomery M.T."/>
            <person name="Guerrero C.A."/>
            <person name="Mavrich T.N."/>
            <person name="Pope W.H."/>
            <person name="Garlena R.A."/>
            <person name="Russell D.A."/>
            <person name="Jacobs-Sera D."/>
            <person name="Hendrix R.W."/>
            <person name="Hatfull G.F."/>
        </authorList>
    </citation>
    <scope>NUCLEOTIDE SEQUENCE [LARGE SCALE GENOMIC DNA]</scope>
</reference>
<evidence type="ECO:0000313" key="2">
    <source>
        <dbReference type="EMBL" id="ANA87173.1"/>
    </source>
</evidence>
<feature type="compositionally biased region" description="Basic and acidic residues" evidence="1">
    <location>
        <begin position="40"/>
        <end position="49"/>
    </location>
</feature>
<dbReference type="GeneID" id="28378399"/>
<organism evidence="2 3">
    <name type="scientific">Gordonia phage KatherineG</name>
    <dbReference type="NCBI Taxonomy" id="1838070"/>
    <lineage>
        <taxon>Viruses</taxon>
        <taxon>Duplodnaviria</taxon>
        <taxon>Heunggongvirae</taxon>
        <taxon>Uroviricota</taxon>
        <taxon>Caudoviricetes</taxon>
        <taxon>Soupsvirus</taxon>
        <taxon>Soupsvirus soups</taxon>
    </lineage>
</organism>
<dbReference type="EMBL" id="KU998251">
    <property type="protein sequence ID" value="ANA87173.1"/>
    <property type="molecule type" value="Genomic_DNA"/>
</dbReference>
<name>A0A166YE65_9CAUD</name>
<gene>
    <name evidence="2" type="primary">40</name>
    <name evidence="2" type="ORF">PBI_KATHERINEG_40</name>
</gene>
<feature type="region of interest" description="Disordered" evidence="1">
    <location>
        <begin position="40"/>
        <end position="59"/>
    </location>
</feature>
<protein>
    <submittedName>
        <fullName evidence="2">Uncharacterized protein</fullName>
    </submittedName>
</protein>
<proteinExistence type="predicted"/>
<dbReference type="Proteomes" id="UP000201990">
    <property type="component" value="Segment"/>
</dbReference>
<evidence type="ECO:0000313" key="3">
    <source>
        <dbReference type="Proteomes" id="UP000201990"/>
    </source>
</evidence>
<evidence type="ECO:0000256" key="1">
    <source>
        <dbReference type="SAM" id="MobiDB-lite"/>
    </source>
</evidence>
<dbReference type="KEGG" id="vg:28378399"/>